<reference evidence="7" key="2">
    <citation type="submission" date="2021-02" db="UniProtKB">
        <authorList>
            <consortium name="EnsemblMetazoa"/>
        </authorList>
    </citation>
    <scope>IDENTIFICATION</scope>
    <source>
        <strain evidence="7">JHB</strain>
    </source>
</reference>
<feature type="compositionally biased region" description="Basic and acidic residues" evidence="4">
    <location>
        <begin position="119"/>
        <end position="143"/>
    </location>
</feature>
<dbReference type="CDD" id="cd00590">
    <property type="entry name" value="RRM_SF"/>
    <property type="match status" value="1"/>
</dbReference>
<dbReference type="Gene3D" id="3.30.70.330">
    <property type="match status" value="1"/>
</dbReference>
<dbReference type="STRING" id="7176.B0W5Y1"/>
<proteinExistence type="predicted"/>
<evidence type="ECO:0000256" key="2">
    <source>
        <dbReference type="ARBA" id="ARBA00022884"/>
    </source>
</evidence>
<feature type="compositionally biased region" description="Basic residues" evidence="4">
    <location>
        <begin position="200"/>
        <end position="244"/>
    </location>
</feature>
<feature type="compositionally biased region" description="Basic residues" evidence="4">
    <location>
        <begin position="259"/>
        <end position="272"/>
    </location>
</feature>
<keyword evidence="8" id="KW-1185">Reference proteome</keyword>
<evidence type="ECO:0000313" key="8">
    <source>
        <dbReference type="Proteomes" id="UP000002320"/>
    </source>
</evidence>
<feature type="compositionally biased region" description="Polar residues" evidence="4">
    <location>
        <begin position="156"/>
        <end position="167"/>
    </location>
</feature>
<dbReference type="HOGENOM" id="CLU_490262_0_0_1"/>
<dbReference type="PROSITE" id="PS50102">
    <property type="entry name" value="RRM"/>
    <property type="match status" value="1"/>
</dbReference>
<dbReference type="VEuPathDB" id="VectorBase:CPIJ002371"/>
<feature type="compositionally biased region" description="Low complexity" evidence="4">
    <location>
        <begin position="245"/>
        <end position="258"/>
    </location>
</feature>
<dbReference type="Proteomes" id="UP000002320">
    <property type="component" value="Unassembled WGS sequence"/>
</dbReference>
<dbReference type="EMBL" id="DS231845">
    <property type="protein sequence ID" value="EDS35968.1"/>
    <property type="molecule type" value="Genomic_DNA"/>
</dbReference>
<protein>
    <recommendedName>
        <fullName evidence="5">RRM domain-containing protein</fullName>
    </recommendedName>
</protein>
<dbReference type="KEGG" id="cqu:CpipJ_CPIJ002371"/>
<feature type="region of interest" description="Disordered" evidence="4">
    <location>
        <begin position="118"/>
        <end position="341"/>
    </location>
</feature>
<feature type="compositionally biased region" description="Basic residues" evidence="4">
    <location>
        <begin position="294"/>
        <end position="340"/>
    </location>
</feature>
<sequence>MQVVEVQMNNIQAFSQMPMIEQFNLVHGIVNQFINFPQFVGLSADAKISYLISGQQTMISIIQADFLKTVSAPSVVPPNEAPVPGQPNPSQENVESIIDNDGVLAPWQTMKKTKMVITNKEKSPISEEISAQDRFEEAERLRNASEPTEEKEEVQIQETLSVSSGSDSIPPAPAPPIIDLAKSRSRSKSPMTLPTQYCRVARRRKSRSPRRKSRHRSRSPRGRRSRSPVRARRRSPSPRSRRRLSPISRALESRPISHISRRRRSLSKSPRRYTRDRSPARRRSHRRDSPPARSVRRSRTRSPRPHRRHISPPARRHSPIRRPSPVRRRSPSIVRSKSRSHSLSPLWDEEVALDEMSLDDFTHERSASLSLSPISDRGSPFDEDIADDRGHSAEPIGSTNDRTLFVNNLPYDTTDADLEELFGKYGEVVSHRFVEHPQNFETKRAYVTFDTLDQAVRGLDLHLKRHRQLLLRVAFVNKRQMWRAGFAVNVTVAKDYDELPIYETFKMCGEITCLWTRLFNSKKYCVIDFKHRDAVPIALEVRQLHNGWKCRVTAII</sequence>
<dbReference type="EnsemblMetazoa" id="CPIJ002371-RA">
    <property type="protein sequence ID" value="CPIJ002371-PA"/>
    <property type="gene ID" value="CPIJ002371"/>
</dbReference>
<dbReference type="GO" id="GO:0003723">
    <property type="term" value="F:RNA binding"/>
    <property type="evidence" value="ECO:0007669"/>
    <property type="project" value="UniProtKB-UniRule"/>
</dbReference>
<evidence type="ECO:0000259" key="5">
    <source>
        <dbReference type="PROSITE" id="PS50102"/>
    </source>
</evidence>
<dbReference type="InParanoid" id="B0W5Y1"/>
<keyword evidence="2 3" id="KW-0694">RNA-binding</keyword>
<name>B0W5Y1_CULQU</name>
<dbReference type="AlphaFoldDB" id="B0W5Y1"/>
<dbReference type="OrthoDB" id="1879688at2759"/>
<dbReference type="Pfam" id="PF00076">
    <property type="entry name" value="RRM_1"/>
    <property type="match status" value="1"/>
</dbReference>
<evidence type="ECO:0000313" key="7">
    <source>
        <dbReference type="EnsemblMetazoa" id="CPIJ002371-PA"/>
    </source>
</evidence>
<dbReference type="SUPFAM" id="SSF54928">
    <property type="entry name" value="RNA-binding domain, RBD"/>
    <property type="match status" value="1"/>
</dbReference>
<accession>B0W5Y1</accession>
<evidence type="ECO:0000313" key="6">
    <source>
        <dbReference type="EMBL" id="EDS35968.1"/>
    </source>
</evidence>
<dbReference type="SMART" id="SM00360">
    <property type="entry name" value="RRM"/>
    <property type="match status" value="1"/>
</dbReference>
<keyword evidence="1" id="KW-0677">Repeat</keyword>
<evidence type="ECO:0000256" key="3">
    <source>
        <dbReference type="PROSITE-ProRule" id="PRU00176"/>
    </source>
</evidence>
<feature type="domain" description="RRM" evidence="5">
    <location>
        <begin position="402"/>
        <end position="495"/>
    </location>
</feature>
<dbReference type="InterPro" id="IPR000504">
    <property type="entry name" value="RRM_dom"/>
</dbReference>
<organism>
    <name type="scientific">Culex quinquefasciatus</name>
    <name type="common">Southern house mosquito</name>
    <name type="synonym">Culex pungens</name>
    <dbReference type="NCBI Taxonomy" id="7176"/>
    <lineage>
        <taxon>Eukaryota</taxon>
        <taxon>Metazoa</taxon>
        <taxon>Ecdysozoa</taxon>
        <taxon>Arthropoda</taxon>
        <taxon>Hexapoda</taxon>
        <taxon>Insecta</taxon>
        <taxon>Pterygota</taxon>
        <taxon>Neoptera</taxon>
        <taxon>Endopterygota</taxon>
        <taxon>Diptera</taxon>
        <taxon>Nematocera</taxon>
        <taxon>Culicoidea</taxon>
        <taxon>Culicidae</taxon>
        <taxon>Culicinae</taxon>
        <taxon>Culicini</taxon>
        <taxon>Culex</taxon>
        <taxon>Culex</taxon>
    </lineage>
</organism>
<evidence type="ECO:0000256" key="4">
    <source>
        <dbReference type="SAM" id="MobiDB-lite"/>
    </source>
</evidence>
<dbReference type="InterPro" id="IPR035979">
    <property type="entry name" value="RBD_domain_sf"/>
</dbReference>
<dbReference type="InterPro" id="IPR012677">
    <property type="entry name" value="Nucleotide-bd_a/b_plait_sf"/>
</dbReference>
<dbReference type="PANTHER" id="PTHR24012">
    <property type="entry name" value="RNA BINDING PROTEIN"/>
    <property type="match status" value="1"/>
</dbReference>
<evidence type="ECO:0000256" key="1">
    <source>
        <dbReference type="ARBA" id="ARBA00022737"/>
    </source>
</evidence>
<dbReference type="VEuPathDB" id="VectorBase:CQUJHB017589"/>
<gene>
    <name evidence="7" type="primary">6033690</name>
    <name evidence="6" type="ORF">CpipJ_CPIJ002371</name>
</gene>
<reference evidence="6" key="1">
    <citation type="submission" date="2007-03" db="EMBL/GenBank/DDBJ databases">
        <title>Annotation of Culex pipiens quinquefasciatus.</title>
        <authorList>
            <consortium name="The Broad Institute Genome Sequencing Platform"/>
            <person name="Atkinson P.W."/>
            <person name="Hemingway J."/>
            <person name="Christensen B.M."/>
            <person name="Higgs S."/>
            <person name="Kodira C."/>
            <person name="Hannick L."/>
            <person name="Megy K."/>
            <person name="O'Leary S."/>
            <person name="Pearson M."/>
            <person name="Haas B.J."/>
            <person name="Mauceli E."/>
            <person name="Wortman J.R."/>
            <person name="Lee N.H."/>
            <person name="Guigo R."/>
            <person name="Stanke M."/>
            <person name="Alvarado L."/>
            <person name="Amedeo P."/>
            <person name="Antoine C.H."/>
            <person name="Arensburger P."/>
            <person name="Bidwell S.L."/>
            <person name="Crawford M."/>
            <person name="Camaro F."/>
            <person name="Devon K."/>
            <person name="Engels R."/>
            <person name="Hammond M."/>
            <person name="Howarth C."/>
            <person name="Koehrsen M."/>
            <person name="Lawson D."/>
            <person name="Montgomery P."/>
            <person name="Nene V."/>
            <person name="Nusbaum C."/>
            <person name="Puiu D."/>
            <person name="Romero-Severson J."/>
            <person name="Severson D.W."/>
            <person name="Shumway M."/>
            <person name="Sisk P."/>
            <person name="Stolte C."/>
            <person name="Zeng Q."/>
            <person name="Eisenstadt E."/>
            <person name="Fraser-Liggett C."/>
            <person name="Strausberg R."/>
            <person name="Galagan J."/>
            <person name="Birren B."/>
            <person name="Collins F.H."/>
        </authorList>
    </citation>
    <scope>NUCLEOTIDE SEQUENCE [LARGE SCALE GENOMIC DNA]</scope>
    <source>
        <strain evidence="6">JHB</strain>
    </source>
</reference>